<evidence type="ECO:0000313" key="3">
    <source>
        <dbReference type="Proteomes" id="UP000007814"/>
    </source>
</evidence>
<dbReference type="AlphaFoldDB" id="J3F2L2"/>
<name>J3F2L2_ACTNH</name>
<protein>
    <submittedName>
        <fullName evidence="2">Uncharacterized protein</fullName>
    </submittedName>
</protein>
<dbReference type="Proteomes" id="UP000007814">
    <property type="component" value="Unassembled WGS sequence"/>
</dbReference>
<organism evidence="2 3">
    <name type="scientific">Actinomyces naeslundii (strain ATCC 12104 / DSM 43013 / CCUG 2238 / JCM 8349 / NCTC 10301 / Howell 279)</name>
    <dbReference type="NCBI Taxonomy" id="1115803"/>
    <lineage>
        <taxon>Bacteria</taxon>
        <taxon>Bacillati</taxon>
        <taxon>Actinomycetota</taxon>
        <taxon>Actinomycetes</taxon>
        <taxon>Actinomycetales</taxon>
        <taxon>Actinomycetaceae</taxon>
        <taxon>Actinomyces</taxon>
    </lineage>
</organism>
<accession>J3F2L2</accession>
<evidence type="ECO:0000256" key="1">
    <source>
        <dbReference type="SAM" id="MobiDB-lite"/>
    </source>
</evidence>
<dbReference type="PATRIC" id="fig|1115803.3.peg.1569"/>
<feature type="region of interest" description="Disordered" evidence="1">
    <location>
        <begin position="28"/>
        <end position="47"/>
    </location>
</feature>
<evidence type="ECO:0000313" key="2">
    <source>
        <dbReference type="EMBL" id="EJN84582.1"/>
    </source>
</evidence>
<comment type="caution">
    <text evidence="2">The sequence shown here is derived from an EMBL/GenBank/DDBJ whole genome shotgun (WGS) entry which is preliminary data.</text>
</comment>
<proteinExistence type="predicted"/>
<gene>
    <name evidence="2" type="ORF">HMPREF1129_0759</name>
</gene>
<reference evidence="2 3" key="1">
    <citation type="submission" date="2012-07" db="EMBL/GenBank/DDBJ databases">
        <authorList>
            <person name="Durkin A.S."/>
            <person name="McCorrison J."/>
            <person name="Torralba M."/>
            <person name="Gillis M."/>
            <person name="Methe B."/>
            <person name="Sutton G."/>
            <person name="Nelson K.E."/>
        </authorList>
    </citation>
    <scope>NUCLEOTIDE SEQUENCE [LARGE SCALE GENOMIC DNA]</scope>
    <source>
        <strain evidence="3">ATCC 12104 / DSM 43013 / CCUG 2238 / JCM 8349 / NCTC 10301 / Howell 279</strain>
    </source>
</reference>
<sequence length="47" mass="4997">MNVAQAHTARTALRGAGMCMRCLVRRSEAVSDRSFSPAPSAPETAPH</sequence>
<dbReference type="EMBL" id="ALJK01000142">
    <property type="protein sequence ID" value="EJN84582.1"/>
    <property type="molecule type" value="Genomic_DNA"/>
</dbReference>